<evidence type="ECO:0000256" key="4">
    <source>
        <dbReference type="ARBA" id="ARBA00022824"/>
    </source>
</evidence>
<evidence type="ECO:0000313" key="11">
    <source>
        <dbReference type="Proteomes" id="UP000695000"/>
    </source>
</evidence>
<evidence type="ECO:0000256" key="3">
    <source>
        <dbReference type="ARBA" id="ARBA00022692"/>
    </source>
</evidence>
<evidence type="ECO:0000256" key="9">
    <source>
        <dbReference type="SAM" id="Phobius"/>
    </source>
</evidence>
<dbReference type="Pfam" id="PF14875">
    <property type="entry name" value="PIP49_N"/>
    <property type="match status" value="1"/>
</dbReference>
<feature type="domain" description="FAM69 N-terminal" evidence="10">
    <location>
        <begin position="5"/>
        <end position="154"/>
    </location>
</feature>
<dbReference type="PANTHER" id="PTHR21093:SF2">
    <property type="entry name" value="DIVERGENT PROTEIN KINASE DOMAIN 1C"/>
    <property type="match status" value="1"/>
</dbReference>
<protein>
    <submittedName>
        <fullName evidence="12">Protein FAM69C</fullName>
    </submittedName>
</protein>
<keyword evidence="4" id="KW-0256">Endoplasmic reticulum</keyword>
<keyword evidence="7 9" id="KW-0472">Membrane</keyword>
<evidence type="ECO:0000256" key="8">
    <source>
        <dbReference type="ARBA" id="ARBA00023157"/>
    </source>
</evidence>
<dbReference type="InterPro" id="IPR022049">
    <property type="entry name" value="FAM69_kinase_dom"/>
</dbReference>
<feature type="transmembrane region" description="Helical" evidence="9">
    <location>
        <begin position="12"/>
        <end position="33"/>
    </location>
</feature>
<dbReference type="Pfam" id="PF12260">
    <property type="entry name" value="PIP49_C"/>
    <property type="match status" value="1"/>
</dbReference>
<sequence length="406" mass="46921">MINFRRLPAVAYFHRYTIATFILILFYIVYLLFRWNFICTNAQTWIHVNRICDLFDKGKAVGSICAPLCTNNAIHTLTCHSFKSTKEAVFSGEWHQTRLVFKTASSDVQELHWYDNGVLKYPSEREFLATAKAIVKSKLNITLPQETAVRLTRLKPNYVESDVRKRQKEMDNIWVLLQDNEYLLSNIFTERDIFPQLLGTCGPYFAVEYMDPIQGISSILSFAEDKEEWSVRLRTAIQIIELIEEMENGFQEPFHLCDIKLEHFGIVKGGSRLKFIDLVGVYPRSAINNLIKDTDGCNSDEDCEFLDCRSRCHKSINKCSRKVTNNNLQIICEKIFLGWRMSNTVLIPGLLMTPDTPSELASILRQCANPKNEPGKPRESPDEDTKKRLYNILVEIEQSVTNDFYL</sequence>
<reference evidence="12" key="1">
    <citation type="submission" date="2025-08" db="UniProtKB">
        <authorList>
            <consortium name="RefSeq"/>
        </authorList>
    </citation>
    <scope>IDENTIFICATION</scope>
    <source>
        <tissue evidence="12">Whole Larva</tissue>
    </source>
</reference>
<keyword evidence="5" id="KW-0735">Signal-anchor</keyword>
<dbReference type="PANTHER" id="PTHR21093">
    <property type="entry name" value="DIVERGENT PROTEIN KINASE DOMAIN 1C-RELATED"/>
    <property type="match status" value="1"/>
</dbReference>
<evidence type="ECO:0000256" key="2">
    <source>
        <dbReference type="ARBA" id="ARBA00006338"/>
    </source>
</evidence>
<proteinExistence type="inferred from homology"/>
<evidence type="ECO:0000259" key="10">
    <source>
        <dbReference type="SMART" id="SM01299"/>
    </source>
</evidence>
<keyword evidence="11" id="KW-1185">Reference proteome</keyword>
<dbReference type="InterPro" id="IPR029244">
    <property type="entry name" value="FAM69_N"/>
</dbReference>
<evidence type="ECO:0000256" key="7">
    <source>
        <dbReference type="ARBA" id="ARBA00023136"/>
    </source>
</evidence>
<gene>
    <name evidence="12" type="primary">LOC108565951</name>
</gene>
<keyword evidence="6 9" id="KW-1133">Transmembrane helix</keyword>
<name>A0ABM1N2S2_NICVS</name>
<dbReference type="Proteomes" id="UP000695000">
    <property type="component" value="Unplaced"/>
</dbReference>
<accession>A0ABM1N2S2</accession>
<comment type="similarity">
    <text evidence="2">Belongs to the DIPK family.</text>
</comment>
<keyword evidence="8" id="KW-1015">Disulfide bond</keyword>
<evidence type="ECO:0000256" key="6">
    <source>
        <dbReference type="ARBA" id="ARBA00022989"/>
    </source>
</evidence>
<comment type="subcellular location">
    <subcellularLocation>
        <location evidence="1">Endoplasmic reticulum membrane</location>
        <topology evidence="1">Single-pass type II membrane protein</topology>
    </subcellularLocation>
</comment>
<keyword evidence="3 9" id="KW-0812">Transmembrane</keyword>
<dbReference type="GeneID" id="108565951"/>
<evidence type="ECO:0000256" key="1">
    <source>
        <dbReference type="ARBA" id="ARBA00004648"/>
    </source>
</evidence>
<evidence type="ECO:0000256" key="5">
    <source>
        <dbReference type="ARBA" id="ARBA00022968"/>
    </source>
</evidence>
<evidence type="ECO:0000313" key="12">
    <source>
        <dbReference type="RefSeq" id="XP_017781122.1"/>
    </source>
</evidence>
<dbReference type="RefSeq" id="XP_017781122.1">
    <property type="nucleotide sequence ID" value="XM_017925633.1"/>
</dbReference>
<organism evidence="11 12">
    <name type="scientific">Nicrophorus vespilloides</name>
    <name type="common">Boreal carrion beetle</name>
    <dbReference type="NCBI Taxonomy" id="110193"/>
    <lineage>
        <taxon>Eukaryota</taxon>
        <taxon>Metazoa</taxon>
        <taxon>Ecdysozoa</taxon>
        <taxon>Arthropoda</taxon>
        <taxon>Hexapoda</taxon>
        <taxon>Insecta</taxon>
        <taxon>Pterygota</taxon>
        <taxon>Neoptera</taxon>
        <taxon>Endopterygota</taxon>
        <taxon>Coleoptera</taxon>
        <taxon>Polyphaga</taxon>
        <taxon>Staphyliniformia</taxon>
        <taxon>Silphidae</taxon>
        <taxon>Nicrophorinae</taxon>
        <taxon>Nicrophorus</taxon>
    </lineage>
</organism>
<dbReference type="SMART" id="SM01299">
    <property type="entry name" value="PIP49_N"/>
    <property type="match status" value="1"/>
</dbReference>